<keyword evidence="3" id="KW-1185">Reference proteome</keyword>
<dbReference type="RefSeq" id="WP_126692212.1">
    <property type="nucleotide sequence ID" value="NZ_RXOF01000002.1"/>
</dbReference>
<evidence type="ECO:0000313" key="3">
    <source>
        <dbReference type="Proteomes" id="UP000282184"/>
    </source>
</evidence>
<evidence type="ECO:0000256" key="1">
    <source>
        <dbReference type="SAM" id="SignalP"/>
    </source>
</evidence>
<organism evidence="2 3">
    <name type="scientific">Hymenobacter gummosus</name>
    <dbReference type="NCBI Taxonomy" id="1776032"/>
    <lineage>
        <taxon>Bacteria</taxon>
        <taxon>Pseudomonadati</taxon>
        <taxon>Bacteroidota</taxon>
        <taxon>Cytophagia</taxon>
        <taxon>Cytophagales</taxon>
        <taxon>Hymenobacteraceae</taxon>
        <taxon>Hymenobacter</taxon>
    </lineage>
</organism>
<dbReference type="Proteomes" id="UP000282184">
    <property type="component" value="Unassembled WGS sequence"/>
</dbReference>
<comment type="caution">
    <text evidence="2">The sequence shown here is derived from an EMBL/GenBank/DDBJ whole genome shotgun (WGS) entry which is preliminary data.</text>
</comment>
<evidence type="ECO:0000313" key="2">
    <source>
        <dbReference type="EMBL" id="RTQ52556.1"/>
    </source>
</evidence>
<feature type="chain" id="PRO_5019211463" description="DUF3298 domain-containing protein" evidence="1">
    <location>
        <begin position="21"/>
        <end position="395"/>
    </location>
</feature>
<dbReference type="EMBL" id="RXOF01000002">
    <property type="protein sequence ID" value="RTQ52556.1"/>
    <property type="molecule type" value="Genomic_DNA"/>
</dbReference>
<proteinExistence type="predicted"/>
<keyword evidence="1" id="KW-0732">Signal</keyword>
<reference evidence="2 3" key="1">
    <citation type="submission" date="2018-12" db="EMBL/GenBank/DDBJ databases">
        <title>Hymenobacter gummosus sp. nov., isolated from a spring.</title>
        <authorList>
            <person name="Nie L."/>
        </authorList>
    </citation>
    <scope>NUCLEOTIDE SEQUENCE [LARGE SCALE GENOMIC DNA]</scope>
    <source>
        <strain evidence="2 3">KCTC 52166</strain>
    </source>
</reference>
<gene>
    <name evidence="2" type="ORF">EJV47_05970</name>
</gene>
<dbReference type="AlphaFoldDB" id="A0A431U7E1"/>
<dbReference type="OrthoDB" id="887357at2"/>
<accession>A0A431U7E1</accession>
<evidence type="ECO:0008006" key="4">
    <source>
        <dbReference type="Google" id="ProtNLM"/>
    </source>
</evidence>
<sequence length="395" mass="42434">MLPNYCRRLPLGLLALSLLAACETRRPATEQAASAPATTDSAAVIDSAPAAPQPAPAAPLTGYHRYVGTVGKAPVVLELTISPPDAEEKEWRLYGTYYYERQGAPLILSAAGAYQPGQPLALKEETPKPDEPAETLPSGRWRATQAAGPVLSGTWESPDGRRRLPFSLREDYAGALRYELLTEKAAGPPCPPTEDQAGPRRPEAERTFLHLLGPDTLQPALRALQAPLPEQRRNQLAVELDGVDCEGTFGFYGGVEVALNGYGLLSVVTSEGEDSGGAYPNSAEELTTYDLRTGRALKLADWLQPGQEPALRRLLQQSLRAHPYASSLGLEAADLSKADLAGLGFDSEGVYCLLGDFGAPHAVQRVPVVVPYRALRPLLQPGSAVARMLRQRGLW</sequence>
<feature type="signal peptide" evidence="1">
    <location>
        <begin position="1"/>
        <end position="20"/>
    </location>
</feature>
<name>A0A431U7E1_9BACT</name>
<protein>
    <recommendedName>
        <fullName evidence="4">DUF3298 domain-containing protein</fullName>
    </recommendedName>
</protein>
<dbReference type="PROSITE" id="PS51257">
    <property type="entry name" value="PROKAR_LIPOPROTEIN"/>
    <property type="match status" value="1"/>
</dbReference>